<dbReference type="InterPro" id="IPR001487">
    <property type="entry name" value="Bromodomain"/>
</dbReference>
<feature type="compositionally biased region" description="Acidic residues" evidence="8">
    <location>
        <begin position="290"/>
        <end position="300"/>
    </location>
</feature>
<feature type="region of interest" description="Disordered" evidence="8">
    <location>
        <begin position="263"/>
        <end position="373"/>
    </location>
</feature>
<accession>G5ASW1</accession>
<feature type="compositionally biased region" description="Polar residues" evidence="8">
    <location>
        <begin position="192"/>
        <end position="204"/>
    </location>
</feature>
<dbReference type="Pfam" id="PF00628">
    <property type="entry name" value="PHD"/>
    <property type="match status" value="1"/>
</dbReference>
<reference evidence="12 13" key="1">
    <citation type="journal article" date="2011" name="Nature">
        <title>Genome sequencing reveals insights into physiology and longevity of the naked mole rat.</title>
        <authorList>
            <person name="Kim E.B."/>
            <person name="Fang X."/>
            <person name="Fushan A.A."/>
            <person name="Huang Z."/>
            <person name="Lobanov A.V."/>
            <person name="Han L."/>
            <person name="Marino S.M."/>
            <person name="Sun X."/>
            <person name="Turanov A.A."/>
            <person name="Yang P."/>
            <person name="Yim S.H."/>
            <person name="Zhao X."/>
            <person name="Kasaikina M.V."/>
            <person name="Stoletzki N."/>
            <person name="Peng C."/>
            <person name="Polak P."/>
            <person name="Xiong Z."/>
            <person name="Kiezun A."/>
            <person name="Zhu Y."/>
            <person name="Chen Y."/>
            <person name="Kryukov G.V."/>
            <person name="Zhang Q."/>
            <person name="Peshkin L."/>
            <person name="Yang L."/>
            <person name="Bronson R.T."/>
            <person name="Buffenstein R."/>
            <person name="Wang B."/>
            <person name="Han C."/>
            <person name="Li Q."/>
            <person name="Chen L."/>
            <person name="Zhao W."/>
            <person name="Sunyaev S.R."/>
            <person name="Park T.J."/>
            <person name="Zhang G."/>
            <person name="Wang J."/>
            <person name="Gladyshev V.N."/>
        </authorList>
    </citation>
    <scope>NUCLEOTIDE SEQUENCE [LARGE SCALE GENOMIC DNA]</scope>
</reference>
<evidence type="ECO:0000256" key="1">
    <source>
        <dbReference type="ARBA" id="ARBA00022553"/>
    </source>
</evidence>
<dbReference type="GO" id="GO:0008270">
    <property type="term" value="F:zinc ion binding"/>
    <property type="evidence" value="ECO:0007669"/>
    <property type="project" value="UniProtKB-KW"/>
</dbReference>
<dbReference type="SUPFAM" id="SSF47370">
    <property type="entry name" value="Bromodomain"/>
    <property type="match status" value="1"/>
</dbReference>
<dbReference type="PROSITE" id="PS01359">
    <property type="entry name" value="ZF_PHD_1"/>
    <property type="match status" value="1"/>
</dbReference>
<feature type="domain" description="SAND" evidence="10">
    <location>
        <begin position="414"/>
        <end position="495"/>
    </location>
</feature>
<evidence type="ECO:0000256" key="8">
    <source>
        <dbReference type="SAM" id="MobiDB-lite"/>
    </source>
</evidence>
<evidence type="ECO:0000256" key="4">
    <source>
        <dbReference type="ARBA" id="ARBA00022833"/>
    </source>
</evidence>
<dbReference type="CDD" id="cd15626">
    <property type="entry name" value="PHD_SP110_140"/>
    <property type="match status" value="1"/>
</dbReference>
<dbReference type="SUPFAM" id="SSF63763">
    <property type="entry name" value="SAND domain-like"/>
    <property type="match status" value="1"/>
</dbReference>
<dbReference type="InterPro" id="IPR011011">
    <property type="entry name" value="Znf_FYVE_PHD"/>
</dbReference>
<dbReference type="Pfam" id="PF00439">
    <property type="entry name" value="Bromodomain"/>
    <property type="match status" value="1"/>
</dbReference>
<feature type="compositionally biased region" description="Basic and acidic residues" evidence="8">
    <location>
        <begin position="125"/>
        <end position="140"/>
    </location>
</feature>
<dbReference type="FunFam" id="3.30.40.10:FF:000294">
    <property type="entry name" value="Nuclear autoantigen Sp-100"/>
    <property type="match status" value="1"/>
</dbReference>
<dbReference type="SUPFAM" id="SSF57903">
    <property type="entry name" value="FYVE/PHD zinc finger"/>
    <property type="match status" value="1"/>
</dbReference>
<dbReference type="FunCoup" id="G5ASW1">
    <property type="interactions" value="675"/>
</dbReference>
<dbReference type="SMART" id="SM00249">
    <property type="entry name" value="PHD"/>
    <property type="match status" value="1"/>
</dbReference>
<evidence type="ECO:0000259" key="10">
    <source>
        <dbReference type="PROSITE" id="PS50864"/>
    </source>
</evidence>
<dbReference type="PANTHER" id="PTHR46386:SF1">
    <property type="entry name" value="NUCLEAR BODY PROTEIN SP140-LIKE PROTEIN"/>
    <property type="match status" value="1"/>
</dbReference>
<feature type="compositionally biased region" description="Polar residues" evidence="8">
    <location>
        <begin position="141"/>
        <end position="164"/>
    </location>
</feature>
<feature type="compositionally biased region" description="Basic and acidic residues" evidence="8">
    <location>
        <begin position="263"/>
        <end position="272"/>
    </location>
</feature>
<evidence type="ECO:0000313" key="12">
    <source>
        <dbReference type="EMBL" id="EHB00132.1"/>
    </source>
</evidence>
<dbReference type="InterPro" id="IPR010919">
    <property type="entry name" value="SAND-like_dom_sf"/>
</dbReference>
<dbReference type="PROSITE" id="PS50864">
    <property type="entry name" value="SAND"/>
    <property type="match status" value="1"/>
</dbReference>
<dbReference type="GO" id="GO:0003677">
    <property type="term" value="F:DNA binding"/>
    <property type="evidence" value="ECO:0007669"/>
    <property type="project" value="UniProtKB-KW"/>
</dbReference>
<evidence type="ECO:0000259" key="11">
    <source>
        <dbReference type="PROSITE" id="PS51414"/>
    </source>
</evidence>
<keyword evidence="5" id="KW-0103">Bromodomain</keyword>
<organism evidence="12 13">
    <name type="scientific">Heterocephalus glaber</name>
    <name type="common">Naked mole rat</name>
    <dbReference type="NCBI Taxonomy" id="10181"/>
    <lineage>
        <taxon>Eukaryota</taxon>
        <taxon>Metazoa</taxon>
        <taxon>Chordata</taxon>
        <taxon>Craniata</taxon>
        <taxon>Vertebrata</taxon>
        <taxon>Euteleostomi</taxon>
        <taxon>Mammalia</taxon>
        <taxon>Eutheria</taxon>
        <taxon>Euarchontoglires</taxon>
        <taxon>Glires</taxon>
        <taxon>Rodentia</taxon>
        <taxon>Hystricomorpha</taxon>
        <taxon>Bathyergidae</taxon>
        <taxon>Heterocephalus</taxon>
    </lineage>
</organism>
<feature type="compositionally biased region" description="Basic residues" evidence="8">
    <location>
        <begin position="348"/>
        <end position="358"/>
    </location>
</feature>
<dbReference type="InterPro" id="IPR000770">
    <property type="entry name" value="SAND_dom"/>
</dbReference>
<evidence type="ECO:0000256" key="6">
    <source>
        <dbReference type="ARBA" id="ARBA00023125"/>
    </source>
</evidence>
<dbReference type="eggNOG" id="KOG2177">
    <property type="taxonomic scope" value="Eukaryota"/>
</dbReference>
<evidence type="ECO:0000259" key="9">
    <source>
        <dbReference type="PROSITE" id="PS50016"/>
    </source>
</evidence>
<evidence type="ECO:0000256" key="5">
    <source>
        <dbReference type="ARBA" id="ARBA00023117"/>
    </source>
</evidence>
<evidence type="ECO:0000256" key="2">
    <source>
        <dbReference type="ARBA" id="ARBA00022723"/>
    </source>
</evidence>
<gene>
    <name evidence="12" type="ORF">GW7_10382</name>
</gene>
<dbReference type="PANTHER" id="PTHR46386">
    <property type="entry name" value="NUCLEAR BODY PROTEIN SP140"/>
    <property type="match status" value="1"/>
</dbReference>
<sequence>MLTDAPHAEDLMVTLFQYFKAHKVEISYAIKKTFPFLEGLRDRELITNKMYKAYQDSCRESLVPVHRVMYNVLNDLEKIFDMAVLEALFSEVNREVYPALMNIYKDFQNVIHDKLYLQESDGEEREERPNTQLRLEEGTRRNSVSRSLTWSRSEPSPSGGTNLPENELPHQAHKREQINGLRTETTKERNDTPGSHQTDEQPVQESAPGKSLEEVAAPANNGDASVEPLRPLACGEERTELHSQGIQVSSCSVLLVDIKKEKPFYSEDEQRAQRRAKPARPPDIIVISSDDSEDLSDEDEPPKASTSALRSEPVISDHDPLESSEEEETQEASCSRQSTPKPMDFRTFRKSPLKRGREHVHNSSESSEEETLPQIDFCSSEWRSGPSTTEPVHTGKPSTWGTYNWKRCPRIPKETNVNFNIPELPVTCGNAKGTLYKEMFKQGVSKKSIKGEDGSWLSPREFEVRGNHAASKNWKLSVRCHGWTLKELMTRGYLPEPPSRRKKRTLDSYLNAPVDPYPENSNECEVCAQGGQMYCCDTCPKSYHENCHIPPVETESNPWSCIFCKTKAIRKKYRESQPCHQESEVLMKALCDEEQLKCELLLLKVYCCAESAFFVTEPNYTKGASVGQPARVCLDQIKARLNEKKYSRVKEFVQDIRVIFQSHKPFYREKKFISLGTLEDKFEKNFKTIFGVQKTTPDNHLLPHSGSFSS</sequence>
<dbReference type="InterPro" id="IPR001965">
    <property type="entry name" value="Znf_PHD"/>
</dbReference>
<feature type="compositionally biased region" description="Basic and acidic residues" evidence="8">
    <location>
        <begin position="167"/>
        <end position="177"/>
    </location>
</feature>
<dbReference type="Gene3D" id="1.20.920.10">
    <property type="entry name" value="Bromodomain-like"/>
    <property type="match status" value="1"/>
</dbReference>
<dbReference type="AlphaFoldDB" id="G5ASW1"/>
<dbReference type="InterPro" id="IPR019786">
    <property type="entry name" value="Zinc_finger_PHD-type_CS"/>
</dbReference>
<proteinExistence type="predicted"/>
<dbReference type="InterPro" id="IPR004865">
    <property type="entry name" value="HSR_dom"/>
</dbReference>
<feature type="domain" description="PHD-type" evidence="9">
    <location>
        <begin position="521"/>
        <end position="567"/>
    </location>
</feature>
<keyword evidence="6" id="KW-0238">DNA-binding</keyword>
<dbReference type="InterPro" id="IPR019787">
    <property type="entry name" value="Znf_PHD-finger"/>
</dbReference>
<name>G5ASW1_HETGA</name>
<feature type="region of interest" description="Disordered" evidence="8">
    <location>
        <begin position="119"/>
        <end position="228"/>
    </location>
</feature>
<dbReference type="PROSITE" id="PS50016">
    <property type="entry name" value="ZF_PHD_2"/>
    <property type="match status" value="1"/>
</dbReference>
<feature type="domain" description="HSR" evidence="11">
    <location>
        <begin position="1"/>
        <end position="112"/>
    </location>
</feature>
<dbReference type="FunFam" id="1.20.920.10:FF:000028">
    <property type="entry name" value="Nuclear autoantigen Sp-100"/>
    <property type="match status" value="1"/>
</dbReference>
<dbReference type="InterPro" id="IPR036427">
    <property type="entry name" value="Bromodomain-like_sf"/>
</dbReference>
<dbReference type="Pfam" id="PF03172">
    <property type="entry name" value="HSR"/>
    <property type="match status" value="1"/>
</dbReference>
<dbReference type="SMART" id="SM00258">
    <property type="entry name" value="SAND"/>
    <property type="match status" value="1"/>
</dbReference>
<keyword evidence="4" id="KW-0862">Zinc</keyword>
<dbReference type="EMBL" id="JH166816">
    <property type="protein sequence ID" value="EHB00132.1"/>
    <property type="molecule type" value="Genomic_DNA"/>
</dbReference>
<evidence type="ECO:0000256" key="3">
    <source>
        <dbReference type="ARBA" id="ARBA00022771"/>
    </source>
</evidence>
<keyword evidence="3 7" id="KW-0863">Zinc-finger</keyword>
<dbReference type="Gene3D" id="3.10.390.10">
    <property type="entry name" value="SAND domain-like"/>
    <property type="match status" value="1"/>
</dbReference>
<dbReference type="Pfam" id="PF01342">
    <property type="entry name" value="SAND"/>
    <property type="match status" value="1"/>
</dbReference>
<evidence type="ECO:0000256" key="7">
    <source>
        <dbReference type="PROSITE-ProRule" id="PRU00146"/>
    </source>
</evidence>
<keyword evidence="1" id="KW-0597">Phosphoprotein</keyword>
<evidence type="ECO:0000313" key="13">
    <source>
        <dbReference type="Proteomes" id="UP000006813"/>
    </source>
</evidence>
<dbReference type="Gene3D" id="3.30.40.10">
    <property type="entry name" value="Zinc/RING finger domain, C3HC4 (zinc finger)"/>
    <property type="match status" value="1"/>
</dbReference>
<dbReference type="Proteomes" id="UP000006813">
    <property type="component" value="Unassembled WGS sequence"/>
</dbReference>
<dbReference type="InterPro" id="IPR043563">
    <property type="entry name" value="Sp110/Sp140/Sp140L-like"/>
</dbReference>
<dbReference type="GO" id="GO:0031981">
    <property type="term" value="C:nuclear lumen"/>
    <property type="evidence" value="ECO:0007669"/>
    <property type="project" value="UniProtKB-ARBA"/>
</dbReference>
<protein>
    <submittedName>
        <fullName evidence="12">Nuclear autoantigen Sp-100</fullName>
    </submittedName>
</protein>
<keyword evidence="2" id="KW-0479">Metal-binding</keyword>
<dbReference type="PROSITE" id="PS51414">
    <property type="entry name" value="HSR"/>
    <property type="match status" value="1"/>
</dbReference>
<dbReference type="SMART" id="SM00297">
    <property type="entry name" value="BROMO"/>
    <property type="match status" value="1"/>
</dbReference>
<dbReference type="InterPro" id="IPR013083">
    <property type="entry name" value="Znf_RING/FYVE/PHD"/>
</dbReference>
<dbReference type="InParanoid" id="G5ASW1"/>
<dbReference type="STRING" id="10181.G5ASW1"/>
<dbReference type="GO" id="GO:0000981">
    <property type="term" value="F:DNA-binding transcription factor activity, RNA polymerase II-specific"/>
    <property type="evidence" value="ECO:0007669"/>
    <property type="project" value="TreeGrafter"/>
</dbReference>